<dbReference type="GO" id="GO:0008610">
    <property type="term" value="P:lipid biosynthetic process"/>
    <property type="evidence" value="ECO:0007669"/>
    <property type="project" value="TreeGrafter"/>
</dbReference>
<dbReference type="PANTHER" id="PTHR11487:SF0">
    <property type="entry name" value="S-ACYL FATTY ACID SYNTHASE THIOESTERASE, MEDIUM CHAIN"/>
    <property type="match status" value="1"/>
</dbReference>
<gene>
    <name evidence="3" type="ORF">G3I53_27510</name>
</gene>
<dbReference type="InterPro" id="IPR012223">
    <property type="entry name" value="TEII"/>
</dbReference>
<name>A0A6G3R2J9_9ACTN</name>
<organism evidence="3">
    <name type="scientific">Streptomyces sp. SID14436</name>
    <dbReference type="NCBI Taxonomy" id="2706070"/>
    <lineage>
        <taxon>Bacteria</taxon>
        <taxon>Bacillati</taxon>
        <taxon>Actinomycetota</taxon>
        <taxon>Actinomycetes</taxon>
        <taxon>Kitasatosporales</taxon>
        <taxon>Streptomycetaceae</taxon>
        <taxon>Streptomyces</taxon>
    </lineage>
</organism>
<dbReference type="SUPFAM" id="SSF53474">
    <property type="entry name" value="alpha/beta-Hydrolases"/>
    <property type="match status" value="1"/>
</dbReference>
<dbReference type="InterPro" id="IPR029058">
    <property type="entry name" value="AB_hydrolase_fold"/>
</dbReference>
<reference evidence="3" key="1">
    <citation type="submission" date="2020-01" db="EMBL/GenBank/DDBJ databases">
        <title>Insect and environment-associated Actinomycetes.</title>
        <authorList>
            <person name="Currrie C."/>
            <person name="Chevrette M."/>
            <person name="Carlson C."/>
            <person name="Stubbendieck R."/>
            <person name="Wendt-Pienkowski E."/>
        </authorList>
    </citation>
    <scope>NUCLEOTIDE SEQUENCE</scope>
    <source>
        <strain evidence="3">SID14436</strain>
    </source>
</reference>
<dbReference type="EMBL" id="JAAGMD010000755">
    <property type="protein sequence ID" value="NEA89694.1"/>
    <property type="molecule type" value="Genomic_DNA"/>
</dbReference>
<dbReference type="AlphaFoldDB" id="A0A6G3R2J9"/>
<accession>A0A6G3R2J9</accession>
<dbReference type="Gene3D" id="3.40.50.1820">
    <property type="entry name" value="alpha/beta hydrolase"/>
    <property type="match status" value="1"/>
</dbReference>
<comment type="caution">
    <text evidence="3">The sequence shown here is derived from an EMBL/GenBank/DDBJ whole genome shotgun (WGS) entry which is preliminary data.</text>
</comment>
<dbReference type="RefSeq" id="WP_164333247.1">
    <property type="nucleotide sequence ID" value="NZ_JAAGMD010000755.1"/>
</dbReference>
<evidence type="ECO:0000259" key="2">
    <source>
        <dbReference type="Pfam" id="PF00975"/>
    </source>
</evidence>
<evidence type="ECO:0000313" key="3">
    <source>
        <dbReference type="EMBL" id="NEA89694.1"/>
    </source>
</evidence>
<evidence type="ECO:0000256" key="1">
    <source>
        <dbReference type="ARBA" id="ARBA00007169"/>
    </source>
</evidence>
<comment type="similarity">
    <text evidence="1">Belongs to the thioesterase family.</text>
</comment>
<feature type="domain" description="Thioesterase" evidence="2">
    <location>
        <begin position="41"/>
        <end position="245"/>
    </location>
</feature>
<dbReference type="Pfam" id="PF00975">
    <property type="entry name" value="Thioesterase"/>
    <property type="match status" value="1"/>
</dbReference>
<dbReference type="InterPro" id="IPR001031">
    <property type="entry name" value="Thioesterase"/>
</dbReference>
<proteinExistence type="inferred from homology"/>
<dbReference type="PANTHER" id="PTHR11487">
    <property type="entry name" value="THIOESTERASE"/>
    <property type="match status" value="1"/>
</dbReference>
<sequence>MTDDWTAGPRAVAADADAVAADAVAAHWTAGTRDPDAEVRMICFAHAGGGSALFLPWRRRLAPRIDVVPVVLPGRERRIQERPHTRMADLVAELVPALQPLLDRPYVLFGHSMGAMVAYEVAQRLRPAPGMVFVSGRRVPGVTGERHLLGDRDLLGVVNGLGGTPSALLDSPDLANLFLPALRADFQLVETYRPAHTPPLDCPLTALTGDADPEVTPAQMARWGDLTAGGFGLHVFPGDHFYLKGLPEALRRTLLDGADRVSRPPATPRRS</sequence>
<protein>
    <submittedName>
        <fullName evidence="3">Thioesterase</fullName>
    </submittedName>
</protein>